<dbReference type="Pfam" id="PF05930">
    <property type="entry name" value="Phage_AlpA"/>
    <property type="match status" value="1"/>
</dbReference>
<dbReference type="PANTHER" id="PTHR36154">
    <property type="entry name" value="DNA-BINDING TRANSCRIPTIONAL ACTIVATOR ALPA"/>
    <property type="match status" value="1"/>
</dbReference>
<name>A0A2P4RFQ4_RALPI</name>
<dbReference type="EMBL" id="QGBI01000028">
    <property type="protein sequence ID" value="MBX3892686.1"/>
    <property type="molecule type" value="Genomic_DNA"/>
</dbReference>
<dbReference type="Gene3D" id="1.10.238.160">
    <property type="match status" value="1"/>
</dbReference>
<comment type="caution">
    <text evidence="2">The sequence shown here is derived from an EMBL/GenBank/DDBJ whole genome shotgun (WGS) entry which is preliminary data.</text>
</comment>
<reference evidence="1 3" key="2">
    <citation type="submission" date="2023-07" db="EMBL/GenBank/DDBJ databases">
        <authorList>
            <person name="Peeters C."/>
        </authorList>
    </citation>
    <scope>NUCLEOTIDE SEQUENCE [LARGE SCALE GENOMIC DNA]</scope>
    <source>
        <strain evidence="1 3">R-38712</strain>
    </source>
</reference>
<accession>A0A2P4RFQ4</accession>
<keyword evidence="3" id="KW-1185">Reference proteome</keyword>
<dbReference type="InterPro" id="IPR010260">
    <property type="entry name" value="AlpA"/>
</dbReference>
<dbReference type="PANTHER" id="PTHR36154:SF1">
    <property type="entry name" value="DNA-BINDING TRANSCRIPTIONAL ACTIVATOR ALPA"/>
    <property type="match status" value="1"/>
</dbReference>
<evidence type="ECO:0000313" key="4">
    <source>
        <dbReference type="Proteomes" id="UP001199322"/>
    </source>
</evidence>
<organism evidence="2 4">
    <name type="scientific">Ralstonia pickettii</name>
    <name type="common">Burkholderia pickettii</name>
    <dbReference type="NCBI Taxonomy" id="329"/>
    <lineage>
        <taxon>Bacteria</taxon>
        <taxon>Pseudomonadati</taxon>
        <taxon>Pseudomonadota</taxon>
        <taxon>Betaproteobacteria</taxon>
        <taxon>Burkholderiales</taxon>
        <taxon>Burkholderiaceae</taxon>
        <taxon>Ralstonia</taxon>
    </lineage>
</organism>
<gene>
    <name evidence="2" type="ORF">DEE74_22720</name>
    <name evidence="1" type="ORF">R38712_04690</name>
</gene>
<reference evidence="2" key="1">
    <citation type="submission" date="2018-06" db="EMBL/GenBank/DDBJ databases">
        <authorList>
            <person name="O'Rourke A."/>
        </authorList>
    </citation>
    <scope>NUCLEOTIDE SEQUENCE</scope>
    <source>
        <strain evidence="2">132550021-3</strain>
    </source>
</reference>
<evidence type="ECO:0000313" key="3">
    <source>
        <dbReference type="Proteomes" id="UP001189303"/>
    </source>
</evidence>
<evidence type="ECO:0000313" key="1">
    <source>
        <dbReference type="EMBL" id="CAJ0731347.1"/>
    </source>
</evidence>
<proteinExistence type="predicted"/>
<sequence>MIRSHIEAPNTRAATAAIHGKAGMLAERFMRLPEVSATCGLPTSSIYDGMRRGDFPKPVPLTGKTVAWLASEIHEWMASRVAARQP</sequence>
<dbReference type="Proteomes" id="UP001199322">
    <property type="component" value="Unassembled WGS sequence"/>
</dbReference>
<protein>
    <submittedName>
        <fullName evidence="2">AlpA family transcriptional regulator</fullName>
    </submittedName>
</protein>
<dbReference type="InterPro" id="IPR052931">
    <property type="entry name" value="Prophage_regulatory_activator"/>
</dbReference>
<dbReference type="Proteomes" id="UP001189303">
    <property type="component" value="Unassembled WGS sequence"/>
</dbReference>
<dbReference type="AlphaFoldDB" id="A0A2P4RFQ4"/>
<dbReference type="EMBL" id="CATWFT010000022">
    <property type="protein sequence ID" value="CAJ0731347.1"/>
    <property type="molecule type" value="Genomic_DNA"/>
</dbReference>
<evidence type="ECO:0000313" key="2">
    <source>
        <dbReference type="EMBL" id="MBX3892686.1"/>
    </source>
</evidence>
<dbReference type="RefSeq" id="WP_015855883.1">
    <property type="nucleotide sequence ID" value="NZ_CATWFT010000022.1"/>
</dbReference>